<dbReference type="InterPro" id="IPR036328">
    <property type="entry name" value="MliC_sf"/>
</dbReference>
<evidence type="ECO:0000256" key="4">
    <source>
        <dbReference type="ARBA" id="ARBA00023288"/>
    </source>
</evidence>
<dbReference type="KEGG" id="hdu:HD_0652"/>
<dbReference type="EMBL" id="AE017143">
    <property type="protein sequence ID" value="AAP95577.1"/>
    <property type="molecule type" value="Genomic_DNA"/>
</dbReference>
<dbReference type="PIRSF" id="PIRSF007352">
    <property type="entry name" value="OapB"/>
    <property type="match status" value="1"/>
</dbReference>
<keyword evidence="2" id="KW-0472">Membrane</keyword>
<keyword evidence="7" id="KW-1185">Reference proteome</keyword>
<keyword evidence="4" id="KW-0449">Lipoprotein</keyword>
<evidence type="ECO:0000256" key="3">
    <source>
        <dbReference type="ARBA" id="ARBA00023139"/>
    </source>
</evidence>
<dbReference type="HOGENOM" id="CLU_145841_0_0_6"/>
<evidence type="ECO:0000313" key="6">
    <source>
        <dbReference type="EMBL" id="AAP95577.1"/>
    </source>
</evidence>
<evidence type="ECO:0000256" key="1">
    <source>
        <dbReference type="ARBA" id="ARBA00022729"/>
    </source>
</evidence>
<keyword evidence="3" id="KW-0564">Palmitate</keyword>
<feature type="domain" description="C-type lysozyme inhibitor" evidence="5">
    <location>
        <begin position="74"/>
        <end position="128"/>
    </location>
</feature>
<gene>
    <name evidence="6" type="primary">oapB</name>
    <name evidence="6" type="ordered locus">HD_0652</name>
</gene>
<evidence type="ECO:0000259" key="5">
    <source>
        <dbReference type="Pfam" id="PF09864"/>
    </source>
</evidence>
<accession>G1UB97</accession>
<evidence type="ECO:0000256" key="2">
    <source>
        <dbReference type="ARBA" id="ARBA00023136"/>
    </source>
</evidence>
<dbReference type="Proteomes" id="UP000001022">
    <property type="component" value="Chromosome"/>
</dbReference>
<proteinExistence type="predicted"/>
<dbReference type="eggNOG" id="ENOG5032B8D">
    <property type="taxonomic scope" value="Bacteria"/>
</dbReference>
<protein>
    <submittedName>
        <fullName evidence="6">Opacity associated protein B</fullName>
    </submittedName>
</protein>
<organism evidence="6 7">
    <name type="scientific">Haemophilus ducreyi (strain 35000HP / ATCC 700724)</name>
    <dbReference type="NCBI Taxonomy" id="233412"/>
    <lineage>
        <taxon>Bacteria</taxon>
        <taxon>Pseudomonadati</taxon>
        <taxon>Pseudomonadota</taxon>
        <taxon>Gammaproteobacteria</taxon>
        <taxon>Pasteurellales</taxon>
        <taxon>Pasteurellaceae</taxon>
        <taxon>Haemophilus</taxon>
    </lineage>
</organism>
<reference evidence="7" key="1">
    <citation type="submission" date="2003-06" db="EMBL/GenBank/DDBJ databases">
        <title>The complete genome sequence of Haemophilus ducreyi.</title>
        <authorList>
            <person name="Munson R.S. Jr."/>
            <person name="Ray W.C."/>
            <person name="Mahairas G."/>
            <person name="Sabo P."/>
            <person name="Mungur R."/>
            <person name="Johnson L."/>
            <person name="Nguyen D."/>
            <person name="Wang J."/>
            <person name="Forst C."/>
            <person name="Hood L."/>
        </authorList>
    </citation>
    <scope>NUCLEOTIDE SEQUENCE [LARGE SCALE GENOMIC DNA]</scope>
    <source>
        <strain evidence="7">35000HP / ATCC 700724</strain>
    </source>
</reference>
<sequence length="138" mass="15435">MLLLINLFGIIGCTISAPPIEQVQNMQLISHSALPQTSLKQKVTLVKELSVAQFICKDNVVVKVQQQKKEQAAQTKYHKNNTAISVTYLNSTHTLSPTVAQNGKRYSNIRWTWTEKQGKGTLIDNSDKILASECIRKP</sequence>
<dbReference type="InterPro" id="IPR018660">
    <property type="entry name" value="MliC"/>
</dbReference>
<dbReference type="SUPFAM" id="SSF141488">
    <property type="entry name" value="YdhA-like"/>
    <property type="match status" value="1"/>
</dbReference>
<dbReference type="STRING" id="233412.HD_0652"/>
<evidence type="ECO:0000313" key="7">
    <source>
        <dbReference type="Proteomes" id="UP000001022"/>
    </source>
</evidence>
<dbReference type="AlphaFoldDB" id="G1UB97"/>
<dbReference type="Pfam" id="PF09864">
    <property type="entry name" value="MliC"/>
    <property type="match status" value="1"/>
</dbReference>
<name>G1UB97_HAEDU</name>
<dbReference type="InterPro" id="IPR012097">
    <property type="entry name" value="OapB"/>
</dbReference>
<dbReference type="Gene3D" id="2.40.128.200">
    <property type="match status" value="1"/>
</dbReference>
<keyword evidence="1" id="KW-0732">Signal</keyword>